<dbReference type="NCBIfam" id="NF040505">
    <property type="entry name" value="ArsO_flavin_mono"/>
    <property type="match status" value="1"/>
</dbReference>
<name>A0A5R9QDC9_9GAMM</name>
<dbReference type="Gene3D" id="3.50.50.60">
    <property type="entry name" value="FAD/NAD(P)-binding domain"/>
    <property type="match status" value="1"/>
</dbReference>
<dbReference type="InterPro" id="IPR036188">
    <property type="entry name" value="FAD/NAD-bd_sf"/>
</dbReference>
<keyword evidence="1" id="KW-0560">Oxidoreductase</keyword>
<dbReference type="Proteomes" id="UP000306753">
    <property type="component" value="Unassembled WGS sequence"/>
</dbReference>
<organism evidence="2 3">
    <name type="scientific">Stutzerimonas nosocomialis</name>
    <dbReference type="NCBI Taxonomy" id="1056496"/>
    <lineage>
        <taxon>Bacteria</taxon>
        <taxon>Pseudomonadati</taxon>
        <taxon>Pseudomonadota</taxon>
        <taxon>Gammaproteobacteria</taxon>
        <taxon>Pseudomonadales</taxon>
        <taxon>Pseudomonadaceae</taxon>
        <taxon>Stutzerimonas</taxon>
    </lineage>
</organism>
<dbReference type="AlphaFoldDB" id="A0A5R9QDC9"/>
<evidence type="ECO:0000256" key="1">
    <source>
        <dbReference type="ARBA" id="ARBA00023002"/>
    </source>
</evidence>
<reference evidence="2 3" key="1">
    <citation type="journal article" date="2017" name="Eur. J. Clin. Microbiol. Infect. Dis.">
        <title>Uncommonly isolated clinical Pseudomonas: identification and phylogenetic assignation.</title>
        <authorList>
            <person name="Mulet M."/>
            <person name="Gomila M."/>
            <person name="Ramirez A."/>
            <person name="Cardew S."/>
            <person name="Moore E.R."/>
            <person name="Lalucat J."/>
            <person name="Garcia-Valdes E."/>
        </authorList>
    </citation>
    <scope>NUCLEOTIDE SEQUENCE [LARGE SCALE GENOMIC DNA]</scope>
    <source>
        <strain evidence="2 3">SD129</strain>
    </source>
</reference>
<protein>
    <submittedName>
        <fullName evidence="2">Pyridine nucleotide-disulfide oxidoreductase</fullName>
    </submittedName>
</protein>
<proteinExistence type="predicted"/>
<dbReference type="SUPFAM" id="SSF51905">
    <property type="entry name" value="FAD/NAD(P)-binding domain"/>
    <property type="match status" value="2"/>
</dbReference>
<accession>A0A5R9QDC9</accession>
<evidence type="ECO:0000313" key="3">
    <source>
        <dbReference type="Proteomes" id="UP000306753"/>
    </source>
</evidence>
<gene>
    <name evidence="2" type="ORF">DN820_14240</name>
</gene>
<dbReference type="PANTHER" id="PTHR43539">
    <property type="entry name" value="FLAVIN-BINDING MONOOXYGENASE-LIKE PROTEIN (AFU_ORTHOLOGUE AFUA_4G09220)"/>
    <property type="match status" value="1"/>
</dbReference>
<sequence>MGECVQVDVAVVGGGQSALAVGYFLRRTQRSFVLLDDQPRPGGAWLHGWDSLRLFSPSTSSSLPGWMMPRAAEGYPTRDEVIDYLTRYEQRYGLPVKRPCEVNAVTVHGDGLKVETGGSCWQARALVSATGTWRRPYVPAYPGAGRFEGLQLHSADYREPQALAGKRVLIVGAGNSAAQILAELSSWADCTWVTQEVPRFLPDDVDGHVLFERATARWKAQQAGEPVDELPGGFGDIVMVPPVREARERGVLQQAVRPFVRFTRRGVVWPDGRESAVDAVIWCTGFRPALDHLRSLGVIEDDGRVAIEGTRSLRQPRLWLVGYGDWTGSASATLIGVMRSARSTAAEIDAYLGGLPG</sequence>
<dbReference type="PRINTS" id="PR00469">
    <property type="entry name" value="PNDRDTASEII"/>
</dbReference>
<dbReference type="EMBL" id="QLAG01000017">
    <property type="protein sequence ID" value="TLX62773.1"/>
    <property type="molecule type" value="Genomic_DNA"/>
</dbReference>
<dbReference type="PANTHER" id="PTHR43539:SF78">
    <property type="entry name" value="FLAVIN-CONTAINING MONOOXYGENASE"/>
    <property type="match status" value="1"/>
</dbReference>
<dbReference type="GO" id="GO:0004497">
    <property type="term" value="F:monooxygenase activity"/>
    <property type="evidence" value="ECO:0007669"/>
    <property type="project" value="TreeGrafter"/>
</dbReference>
<evidence type="ECO:0000313" key="2">
    <source>
        <dbReference type="EMBL" id="TLX62773.1"/>
    </source>
</evidence>
<comment type="caution">
    <text evidence="2">The sequence shown here is derived from an EMBL/GenBank/DDBJ whole genome shotgun (WGS) entry which is preliminary data.</text>
</comment>
<dbReference type="RefSeq" id="WP_138412043.1">
    <property type="nucleotide sequence ID" value="NZ_QLAG01000017.1"/>
</dbReference>
<keyword evidence="3" id="KW-1185">Reference proteome</keyword>
<dbReference type="GO" id="GO:0050660">
    <property type="term" value="F:flavin adenine dinucleotide binding"/>
    <property type="evidence" value="ECO:0007669"/>
    <property type="project" value="TreeGrafter"/>
</dbReference>
<dbReference type="PRINTS" id="PR00368">
    <property type="entry name" value="FADPNR"/>
</dbReference>
<dbReference type="InterPro" id="IPR050982">
    <property type="entry name" value="Auxin_biosynth/cation_transpt"/>
</dbReference>
<dbReference type="Pfam" id="PF13738">
    <property type="entry name" value="Pyr_redox_3"/>
    <property type="match status" value="1"/>
</dbReference>